<dbReference type="AlphaFoldDB" id="A0A4R6MB36"/>
<protein>
    <submittedName>
        <fullName evidence="1">Phage tail P2-like protein</fullName>
    </submittedName>
</protein>
<dbReference type="EMBL" id="SNXC01000012">
    <property type="protein sequence ID" value="TDO97449.1"/>
    <property type="molecule type" value="Genomic_DNA"/>
</dbReference>
<dbReference type="Proteomes" id="UP000294656">
    <property type="component" value="Unassembled WGS sequence"/>
</dbReference>
<gene>
    <name evidence="1" type="ORF">DFP79_2268</name>
</gene>
<dbReference type="Pfam" id="PF09684">
    <property type="entry name" value="Tail_P2_I"/>
    <property type="match status" value="1"/>
</dbReference>
<comment type="caution">
    <text evidence="1">The sequence shown here is derived from an EMBL/GenBank/DDBJ whole genome shotgun (WGS) entry which is preliminary data.</text>
</comment>
<evidence type="ECO:0000313" key="2">
    <source>
        <dbReference type="Proteomes" id="UP000294656"/>
    </source>
</evidence>
<proteinExistence type="predicted"/>
<organism evidence="1 2">
    <name type="scientific">Marinomonas balearica</name>
    <dbReference type="NCBI Taxonomy" id="491947"/>
    <lineage>
        <taxon>Bacteria</taxon>
        <taxon>Pseudomonadati</taxon>
        <taxon>Pseudomonadota</taxon>
        <taxon>Gammaproteobacteria</taxon>
        <taxon>Oceanospirillales</taxon>
        <taxon>Oceanospirillaceae</taxon>
        <taxon>Marinomonas</taxon>
    </lineage>
</organism>
<keyword evidence="2" id="KW-1185">Reference proteome</keyword>
<dbReference type="RefSeq" id="WP_133504023.1">
    <property type="nucleotide sequence ID" value="NZ_SNXC01000012.1"/>
</dbReference>
<sequence length="190" mass="20932">MTQSLLPPNSLELEHRLDQLAAQRLSFDLSLADINPLTCVADLLPILAASWKVDVRGLNERESRELIANAWEIHRYKGTAHAVKKALSSVFSKVQIQEFKTPYVFDAEVTLGGDPNQVFDDEKFATAKRLANDAKNLRSRFGEFVIALPEARASVIKTDAASTNGMSLSSSLSLNANCTVKCKGVIQWTL</sequence>
<evidence type="ECO:0000313" key="1">
    <source>
        <dbReference type="EMBL" id="TDO97449.1"/>
    </source>
</evidence>
<reference evidence="1 2" key="1">
    <citation type="submission" date="2019-03" db="EMBL/GenBank/DDBJ databases">
        <title>Genomic Encyclopedia of Type Strains, Phase III (KMG-III): the genomes of soil and plant-associated and newly described type strains.</title>
        <authorList>
            <person name="Whitman W."/>
        </authorList>
    </citation>
    <scope>NUCLEOTIDE SEQUENCE [LARGE SCALE GENOMIC DNA]</scope>
    <source>
        <strain evidence="1 2">CECT 7378</strain>
    </source>
</reference>
<dbReference type="NCBIfam" id="TIGR01634">
    <property type="entry name" value="tail_P2_I"/>
    <property type="match status" value="1"/>
</dbReference>
<dbReference type="OrthoDB" id="90759at2"/>
<dbReference type="InterPro" id="IPR006521">
    <property type="entry name" value="Tail_protein_I"/>
</dbReference>
<name>A0A4R6MB36_9GAMM</name>
<accession>A0A4R6MB36</accession>